<dbReference type="Proteomes" id="UP000317998">
    <property type="component" value="Unassembled WGS sequence"/>
</dbReference>
<organism evidence="1 2">
    <name type="scientific">Homoserinimonas aerilata</name>
    <dbReference type="NCBI Taxonomy" id="1162970"/>
    <lineage>
        <taxon>Bacteria</taxon>
        <taxon>Bacillati</taxon>
        <taxon>Actinomycetota</taxon>
        <taxon>Actinomycetes</taxon>
        <taxon>Micrococcales</taxon>
        <taxon>Microbacteriaceae</taxon>
        <taxon>Homoserinimonas</taxon>
    </lineage>
</organism>
<reference evidence="1 2" key="1">
    <citation type="submission" date="2019-06" db="EMBL/GenBank/DDBJ databases">
        <title>Sequencing the genomes of 1000 actinobacteria strains.</title>
        <authorList>
            <person name="Klenk H.-P."/>
        </authorList>
    </citation>
    <scope>NUCLEOTIDE SEQUENCE [LARGE SCALE GENOMIC DNA]</scope>
    <source>
        <strain evidence="1 2">DSM 26477</strain>
    </source>
</reference>
<accession>A0A542XX07</accession>
<keyword evidence="2" id="KW-1185">Reference proteome</keyword>
<gene>
    <name evidence="1" type="ORF">FB562_2699</name>
</gene>
<evidence type="ECO:0000313" key="2">
    <source>
        <dbReference type="Proteomes" id="UP000317998"/>
    </source>
</evidence>
<comment type="caution">
    <text evidence="1">The sequence shown here is derived from an EMBL/GenBank/DDBJ whole genome shotgun (WGS) entry which is preliminary data.</text>
</comment>
<name>A0A542XX07_9MICO</name>
<dbReference type="AlphaFoldDB" id="A0A542XX07"/>
<dbReference type="OrthoDB" id="5517693at2"/>
<protein>
    <submittedName>
        <fullName evidence="1">Uncharacterized protein</fullName>
    </submittedName>
</protein>
<evidence type="ECO:0000313" key="1">
    <source>
        <dbReference type="EMBL" id="TQL40366.1"/>
    </source>
</evidence>
<dbReference type="RefSeq" id="WP_141881795.1">
    <property type="nucleotide sequence ID" value="NZ_VFOM01000006.1"/>
</dbReference>
<sequence length="316" mass="35490">MDAPLYLSREARMLGTDRELRARFERGELLRLRPGVYTSATAWARLAGDVRHRLFVRAAAAVSPFGAQFSHESAAALWRLPILGAWPSTAHRLTQPSPGGTSRVGIRHHGLGLDTHPVEIDGVTVTSLTRTLLDMATSTNFMRAVVTIDDGLRPPEKGDFRYGEGVEAPTKEELLDLLRLRLSFRGSARASRAIEFADGRSGSPRESRFRVQCAALRLPAPELQVEFRDEEGLIGYADFFWPHLGLIVEVDGAIKYGAGRRYRQDLTPHELLLREKDREDRMRRVVTDFARPPARILDDRRLLGPYLARHGLVPVR</sequence>
<dbReference type="EMBL" id="VFOM01000006">
    <property type="protein sequence ID" value="TQL40366.1"/>
    <property type="molecule type" value="Genomic_DNA"/>
</dbReference>
<proteinExistence type="predicted"/>